<protein>
    <submittedName>
        <fullName evidence="1">Uncharacterized protein</fullName>
    </submittedName>
</protein>
<comment type="caution">
    <text evidence="1">The sequence shown here is derived from an EMBL/GenBank/DDBJ whole genome shotgun (WGS) entry which is preliminary data.</text>
</comment>
<dbReference type="Proteomes" id="UP000013041">
    <property type="component" value="Unassembled WGS sequence"/>
</dbReference>
<organism evidence="1 2">
    <name type="scientific">Enterocloster bolteae 90B8</name>
    <dbReference type="NCBI Taxonomy" id="997897"/>
    <lineage>
        <taxon>Bacteria</taxon>
        <taxon>Bacillati</taxon>
        <taxon>Bacillota</taxon>
        <taxon>Clostridia</taxon>
        <taxon>Lachnospirales</taxon>
        <taxon>Lachnospiraceae</taxon>
        <taxon>Enterocloster</taxon>
    </lineage>
</organism>
<evidence type="ECO:0000313" key="2">
    <source>
        <dbReference type="Proteomes" id="UP000013041"/>
    </source>
</evidence>
<evidence type="ECO:0000313" key="1">
    <source>
        <dbReference type="EMBL" id="ENZ33735.1"/>
    </source>
</evidence>
<name>N9Z237_9FIRM</name>
<sequence>MLEIVTSLIPSRLIRTLRLKKLKKTFRGAGDIFYKCVI</sequence>
<dbReference type="EMBL" id="AGYG01000029">
    <property type="protein sequence ID" value="ENZ33735.1"/>
    <property type="molecule type" value="Genomic_DNA"/>
</dbReference>
<gene>
    <name evidence="1" type="ORF">HMPREF1097_04303</name>
</gene>
<proteinExistence type="predicted"/>
<dbReference type="HOGENOM" id="CLU_3326454_0_0_9"/>
<accession>N9Z237</accession>
<dbReference type="AlphaFoldDB" id="N9Z237"/>
<reference evidence="1 2" key="1">
    <citation type="submission" date="2013-01" db="EMBL/GenBank/DDBJ databases">
        <title>The Genome Sequence of Clostridium bolteae 90B8.</title>
        <authorList>
            <consortium name="The Broad Institute Genome Sequencing Platform"/>
            <person name="Earl A."/>
            <person name="Ward D."/>
            <person name="Feldgarden M."/>
            <person name="Gevers D."/>
            <person name="Courvalin P."/>
            <person name="Lambert T."/>
            <person name="Walker B."/>
            <person name="Young S.K."/>
            <person name="Zeng Q."/>
            <person name="Gargeya S."/>
            <person name="Fitzgerald M."/>
            <person name="Haas B."/>
            <person name="Abouelleil A."/>
            <person name="Alvarado L."/>
            <person name="Arachchi H.M."/>
            <person name="Berlin A.M."/>
            <person name="Chapman S.B."/>
            <person name="Dewar J."/>
            <person name="Goldberg J."/>
            <person name="Griggs A."/>
            <person name="Gujja S."/>
            <person name="Hansen M."/>
            <person name="Howarth C."/>
            <person name="Imamovic A."/>
            <person name="Larimer J."/>
            <person name="McCowan C."/>
            <person name="Murphy C."/>
            <person name="Neiman D."/>
            <person name="Pearson M."/>
            <person name="Priest M."/>
            <person name="Roberts A."/>
            <person name="Saif S."/>
            <person name="Shea T."/>
            <person name="Sisk P."/>
            <person name="Sykes S."/>
            <person name="Wortman J."/>
            <person name="Nusbaum C."/>
            <person name="Birren B."/>
        </authorList>
    </citation>
    <scope>NUCLEOTIDE SEQUENCE [LARGE SCALE GENOMIC DNA]</scope>
    <source>
        <strain evidence="1 2">90B8</strain>
    </source>
</reference>